<dbReference type="EMBL" id="FUXZ01000002">
    <property type="protein sequence ID" value="SKA59856.1"/>
    <property type="molecule type" value="Genomic_DNA"/>
</dbReference>
<gene>
    <name evidence="1" type="ORF">SAMN02745111_00093</name>
</gene>
<proteinExistence type="predicted"/>
<dbReference type="RefSeq" id="WP_078764991.1">
    <property type="nucleotide sequence ID" value="NZ_FUXZ01000002.1"/>
</dbReference>
<dbReference type="Proteomes" id="UP000190814">
    <property type="component" value="Unassembled WGS sequence"/>
</dbReference>
<dbReference type="AlphaFoldDB" id="A0A1T4V4M8"/>
<organism evidence="1 2">
    <name type="scientific">Eubacterium uniforme</name>
    <dbReference type="NCBI Taxonomy" id="39495"/>
    <lineage>
        <taxon>Bacteria</taxon>
        <taxon>Bacillati</taxon>
        <taxon>Bacillota</taxon>
        <taxon>Clostridia</taxon>
        <taxon>Eubacteriales</taxon>
        <taxon>Eubacteriaceae</taxon>
        <taxon>Eubacterium</taxon>
    </lineage>
</organism>
<dbReference type="STRING" id="39495.SAMN02745111_00093"/>
<keyword evidence="2" id="KW-1185">Reference proteome</keyword>
<protein>
    <submittedName>
        <fullName evidence="1">Uncharacterized protein</fullName>
    </submittedName>
</protein>
<accession>A0A1T4V4M8</accession>
<evidence type="ECO:0000313" key="2">
    <source>
        <dbReference type="Proteomes" id="UP000190814"/>
    </source>
</evidence>
<dbReference type="OrthoDB" id="2055977at2"/>
<reference evidence="1 2" key="1">
    <citation type="submission" date="2017-02" db="EMBL/GenBank/DDBJ databases">
        <authorList>
            <person name="Peterson S.W."/>
        </authorList>
    </citation>
    <scope>NUCLEOTIDE SEQUENCE [LARGE SCALE GENOMIC DNA]</scope>
    <source>
        <strain evidence="1 2">ATCC 35992</strain>
    </source>
</reference>
<sequence length="157" mass="19213">MSKQINYYMDKNTENEFINYIYDNSFVFINWFDGTLVNPSEDISLFYYITKEEYLPFLKFRNDSVDVLHCLVIEYTRNNIIEDKKIVTRGRIYISDAYKDKQYSAYMKDFVKNYNTLKNWIKKHVPYQNYNNMGKIYKEYICDSMLTYSENNYRFQA</sequence>
<name>A0A1T4V4M8_9FIRM</name>
<evidence type="ECO:0000313" key="1">
    <source>
        <dbReference type="EMBL" id="SKA59856.1"/>
    </source>
</evidence>